<protein>
    <recommendedName>
        <fullName evidence="7">Peptide hydrolase</fullName>
        <ecNumber evidence="7">3.4.-.-</ecNumber>
    </recommendedName>
</protein>
<name>W4K4F5_HETIT</name>
<dbReference type="PANTHER" id="PTHR12147:SF26">
    <property type="entry name" value="PEPTIDASE M28 DOMAIN-CONTAINING PROTEIN"/>
    <property type="match status" value="1"/>
</dbReference>
<accession>W4K4F5</accession>
<dbReference type="InParanoid" id="W4K4F5"/>
<dbReference type="InterPro" id="IPR045175">
    <property type="entry name" value="M28_fam"/>
</dbReference>
<evidence type="ECO:0000256" key="5">
    <source>
        <dbReference type="ARBA" id="ARBA00022801"/>
    </source>
</evidence>
<dbReference type="KEGG" id="hir:HETIRDRAFT_35371"/>
<proteinExistence type="inferred from homology"/>
<organism evidence="9 10">
    <name type="scientific">Heterobasidion irregulare (strain TC 32-1)</name>
    <dbReference type="NCBI Taxonomy" id="747525"/>
    <lineage>
        <taxon>Eukaryota</taxon>
        <taxon>Fungi</taxon>
        <taxon>Dikarya</taxon>
        <taxon>Basidiomycota</taxon>
        <taxon>Agaricomycotina</taxon>
        <taxon>Agaricomycetes</taxon>
        <taxon>Russulales</taxon>
        <taxon>Bondarzewiaceae</taxon>
        <taxon>Heterobasidion</taxon>
        <taxon>Heterobasidion annosum species complex</taxon>
    </lineage>
</organism>
<dbReference type="AlphaFoldDB" id="W4K4F5"/>
<dbReference type="InterPro" id="IPR007484">
    <property type="entry name" value="Peptidase_M28"/>
</dbReference>
<dbReference type="SUPFAM" id="SSF53187">
    <property type="entry name" value="Zn-dependent exopeptidases"/>
    <property type="match status" value="1"/>
</dbReference>
<dbReference type="Proteomes" id="UP000030671">
    <property type="component" value="Unassembled WGS sequence"/>
</dbReference>
<keyword evidence="10" id="KW-1185">Reference proteome</keyword>
<keyword evidence="4 7" id="KW-0479">Metal-binding</keyword>
<evidence type="ECO:0000259" key="8">
    <source>
        <dbReference type="Pfam" id="PF04389"/>
    </source>
</evidence>
<keyword evidence="6 7" id="KW-0862">Zinc</keyword>
<dbReference type="Gene3D" id="3.40.630.10">
    <property type="entry name" value="Zn peptidases"/>
    <property type="match status" value="1"/>
</dbReference>
<evidence type="ECO:0000256" key="3">
    <source>
        <dbReference type="ARBA" id="ARBA00022670"/>
    </source>
</evidence>
<gene>
    <name evidence="9" type="ORF">HETIRDRAFT_35371</name>
</gene>
<dbReference type="eggNOG" id="KOG2195">
    <property type="taxonomic scope" value="Eukaryota"/>
</dbReference>
<evidence type="ECO:0000256" key="1">
    <source>
        <dbReference type="ARBA" id="ARBA00001947"/>
    </source>
</evidence>
<keyword evidence="5 7" id="KW-0378">Hydrolase</keyword>
<dbReference type="EC" id="3.4.-.-" evidence="7"/>
<dbReference type="STRING" id="747525.W4K4F5"/>
<dbReference type="GeneID" id="20671790"/>
<dbReference type="GO" id="GO:0046872">
    <property type="term" value="F:metal ion binding"/>
    <property type="evidence" value="ECO:0007669"/>
    <property type="project" value="UniProtKB-KW"/>
</dbReference>
<dbReference type="OrthoDB" id="10013407at2759"/>
<reference evidence="9 10" key="1">
    <citation type="journal article" date="2012" name="New Phytol.">
        <title>Insight into trade-off between wood decay and parasitism from the genome of a fungal forest pathogen.</title>
        <authorList>
            <person name="Olson A."/>
            <person name="Aerts A."/>
            <person name="Asiegbu F."/>
            <person name="Belbahri L."/>
            <person name="Bouzid O."/>
            <person name="Broberg A."/>
            <person name="Canback B."/>
            <person name="Coutinho P.M."/>
            <person name="Cullen D."/>
            <person name="Dalman K."/>
            <person name="Deflorio G."/>
            <person name="van Diepen L.T."/>
            <person name="Dunand C."/>
            <person name="Duplessis S."/>
            <person name="Durling M."/>
            <person name="Gonthier P."/>
            <person name="Grimwood J."/>
            <person name="Fossdal C.G."/>
            <person name="Hansson D."/>
            <person name="Henrissat B."/>
            <person name="Hietala A."/>
            <person name="Himmelstrand K."/>
            <person name="Hoffmeister D."/>
            <person name="Hogberg N."/>
            <person name="James T.Y."/>
            <person name="Karlsson M."/>
            <person name="Kohler A."/>
            <person name="Kues U."/>
            <person name="Lee Y.H."/>
            <person name="Lin Y.C."/>
            <person name="Lind M."/>
            <person name="Lindquist E."/>
            <person name="Lombard V."/>
            <person name="Lucas S."/>
            <person name="Lunden K."/>
            <person name="Morin E."/>
            <person name="Murat C."/>
            <person name="Park J."/>
            <person name="Raffaello T."/>
            <person name="Rouze P."/>
            <person name="Salamov A."/>
            <person name="Schmutz J."/>
            <person name="Solheim H."/>
            <person name="Stahlberg J."/>
            <person name="Velez H."/>
            <person name="de Vries R.P."/>
            <person name="Wiebenga A."/>
            <person name="Woodward S."/>
            <person name="Yakovlev I."/>
            <person name="Garbelotto M."/>
            <person name="Martin F."/>
            <person name="Grigoriev I.V."/>
            <person name="Stenlid J."/>
        </authorList>
    </citation>
    <scope>NUCLEOTIDE SEQUENCE [LARGE SCALE GENOMIC DNA]</scope>
    <source>
        <strain evidence="9 10">TC 32-1</strain>
    </source>
</reference>
<dbReference type="RefSeq" id="XP_009547908.1">
    <property type="nucleotide sequence ID" value="XM_009549613.1"/>
</dbReference>
<evidence type="ECO:0000313" key="9">
    <source>
        <dbReference type="EMBL" id="ETW79921.1"/>
    </source>
</evidence>
<evidence type="ECO:0000256" key="2">
    <source>
        <dbReference type="ARBA" id="ARBA00005634"/>
    </source>
</evidence>
<sequence>MRNDIRWLTGEDSTSGILSRHSFSSGARVAASWLQRRFEETGATCELRTFLSGFAPNVICRYPSTINTTATVLISGHYDSRGSFGSTRAPGGDDDGSGVTGLLSIARTIQRTGVTFRSNVELVAFAGEEQGLYGSRYYAQDLRAEDKNLTLMVQADMTAYRAPGEPLQLGLPDKIGTAEVTQLVANLSAIYSPELHVGFTPACCSDHQSFHMQGFPATQVFERAGPIADPMYHNSGDLSDREGYDFEQIKSIAKVQFATVLHVAGFDLPGSS</sequence>
<dbReference type="GO" id="GO:0008235">
    <property type="term" value="F:metalloexopeptidase activity"/>
    <property type="evidence" value="ECO:0007669"/>
    <property type="project" value="InterPro"/>
</dbReference>
<feature type="domain" description="Peptidase M28" evidence="8">
    <location>
        <begin position="57"/>
        <end position="241"/>
    </location>
</feature>
<evidence type="ECO:0000256" key="6">
    <source>
        <dbReference type="ARBA" id="ARBA00022833"/>
    </source>
</evidence>
<evidence type="ECO:0000256" key="7">
    <source>
        <dbReference type="RuleBase" id="RU361240"/>
    </source>
</evidence>
<comment type="cofactor">
    <cofactor evidence="1">
        <name>Zn(2+)</name>
        <dbReference type="ChEBI" id="CHEBI:29105"/>
    </cofactor>
</comment>
<keyword evidence="3 7" id="KW-0645">Protease</keyword>
<dbReference type="Pfam" id="PF04389">
    <property type="entry name" value="Peptidase_M28"/>
    <property type="match status" value="1"/>
</dbReference>
<comment type="similarity">
    <text evidence="2">Belongs to the peptidase M28 family. M28B subfamily.</text>
</comment>
<dbReference type="GO" id="GO:0006508">
    <property type="term" value="P:proteolysis"/>
    <property type="evidence" value="ECO:0007669"/>
    <property type="project" value="UniProtKB-KW"/>
</dbReference>
<dbReference type="EMBL" id="KI925460">
    <property type="protein sequence ID" value="ETW79921.1"/>
    <property type="molecule type" value="Genomic_DNA"/>
</dbReference>
<dbReference type="HOGENOM" id="CLU_025286_0_0_1"/>
<evidence type="ECO:0000256" key="4">
    <source>
        <dbReference type="ARBA" id="ARBA00022723"/>
    </source>
</evidence>
<evidence type="ECO:0000313" key="10">
    <source>
        <dbReference type="Proteomes" id="UP000030671"/>
    </source>
</evidence>
<dbReference type="PANTHER" id="PTHR12147">
    <property type="entry name" value="METALLOPEPTIDASE M28 FAMILY MEMBER"/>
    <property type="match status" value="1"/>
</dbReference>